<evidence type="ECO:0000313" key="1">
    <source>
        <dbReference type="EMBL" id="KAL1218318.1"/>
    </source>
</evidence>
<accession>A0ABD1BMH5</accession>
<dbReference type="PANTHER" id="PTHR35317">
    <property type="entry name" value="OS04G0629600 PROTEIN"/>
    <property type="match status" value="1"/>
</dbReference>
<evidence type="ECO:0008006" key="4">
    <source>
        <dbReference type="Google" id="ProtNLM"/>
    </source>
</evidence>
<keyword evidence="3" id="KW-1185">Reference proteome</keyword>
<dbReference type="AlphaFoldDB" id="A0ABD1BMH5"/>
<gene>
    <name evidence="1" type="ORF">V5N11_022862</name>
    <name evidence="2" type="ORF">V5N11_022863</name>
</gene>
<proteinExistence type="predicted"/>
<protein>
    <recommendedName>
        <fullName evidence="4">Gag-pol polyprotein</fullName>
    </recommendedName>
</protein>
<organism evidence="2 3">
    <name type="scientific">Cardamine amara subsp. amara</name>
    <dbReference type="NCBI Taxonomy" id="228776"/>
    <lineage>
        <taxon>Eukaryota</taxon>
        <taxon>Viridiplantae</taxon>
        <taxon>Streptophyta</taxon>
        <taxon>Embryophyta</taxon>
        <taxon>Tracheophyta</taxon>
        <taxon>Spermatophyta</taxon>
        <taxon>Magnoliopsida</taxon>
        <taxon>eudicotyledons</taxon>
        <taxon>Gunneridae</taxon>
        <taxon>Pentapetalae</taxon>
        <taxon>rosids</taxon>
        <taxon>malvids</taxon>
        <taxon>Brassicales</taxon>
        <taxon>Brassicaceae</taxon>
        <taxon>Cardamineae</taxon>
        <taxon>Cardamine</taxon>
    </lineage>
</organism>
<dbReference type="EMBL" id="JBANAX010000215">
    <property type="protein sequence ID" value="KAL1218318.1"/>
    <property type="molecule type" value="Genomic_DNA"/>
</dbReference>
<sequence>MQQLIQGIDLESWIAVEEGWIHPTITDAEGKEIPKPKKSWSAKEKLEAKFNAKALSAIFTSLPMNQFTKVQGCKSAKEAWDILQVSFEGTSNVKRTRTDMFKSEFENLTMSAGESIDDFSSKLSSIRQEAIVLGKTYNDKKLVKKFLRSLP</sequence>
<dbReference type="PANTHER" id="PTHR35317:SF35">
    <property type="entry name" value="DUF4219 DOMAIN-CONTAINING PROTEIN"/>
    <property type="match status" value="1"/>
</dbReference>
<dbReference type="Pfam" id="PF14223">
    <property type="entry name" value="Retrotran_gag_2"/>
    <property type="match status" value="1"/>
</dbReference>
<evidence type="ECO:0000313" key="3">
    <source>
        <dbReference type="Proteomes" id="UP001558713"/>
    </source>
</evidence>
<evidence type="ECO:0000313" key="2">
    <source>
        <dbReference type="EMBL" id="KAL1218319.1"/>
    </source>
</evidence>
<reference evidence="2 3" key="1">
    <citation type="submission" date="2024-04" db="EMBL/GenBank/DDBJ databases">
        <title>Genome assembly C_amara_ONT_v2.</title>
        <authorList>
            <person name="Yant L."/>
            <person name="Moore C."/>
            <person name="Slenker M."/>
        </authorList>
    </citation>
    <scope>NUCLEOTIDE SEQUENCE [LARGE SCALE GENOMIC DNA]</scope>
    <source>
        <tissue evidence="2">Leaf</tissue>
    </source>
</reference>
<name>A0ABD1BMH5_CARAN</name>
<dbReference type="Proteomes" id="UP001558713">
    <property type="component" value="Unassembled WGS sequence"/>
</dbReference>
<comment type="caution">
    <text evidence="2">The sequence shown here is derived from an EMBL/GenBank/DDBJ whole genome shotgun (WGS) entry which is preliminary data.</text>
</comment>
<dbReference type="EMBL" id="JBANAX010000215">
    <property type="protein sequence ID" value="KAL1218319.1"/>
    <property type="molecule type" value="Genomic_DNA"/>
</dbReference>